<proteinExistence type="predicted"/>
<reference evidence="1" key="1">
    <citation type="submission" date="2024-12" db="EMBL/GenBank/DDBJ databases">
        <authorList>
            <person name="Wu N."/>
        </authorList>
    </citation>
    <scope>NUCLEOTIDE SEQUENCE</scope>
    <source>
        <strain evidence="1">P15</strain>
    </source>
</reference>
<keyword evidence="2" id="KW-1185">Reference proteome</keyword>
<dbReference type="EC" id="3.4.23.-" evidence="1"/>
<protein>
    <submittedName>
        <fullName evidence="1">Prepilin peptidase</fullName>
        <ecNumber evidence="1">3.4.23.-</ecNumber>
    </submittedName>
</protein>
<gene>
    <name evidence="1" type="ORF">ACI1P1_00405</name>
</gene>
<sequence length="265" mass="28796">MLIIQAFEASPPYFYTVMGILGLFVGSFLNVVAARIPQGQSLVTPPSHCDSCGHRLAVPDLIPVWSWFRSGGKCRYCGEAFSIQYPLWEVLTSVIYILLAVTLGPVPELIVGLLLVSLLIAISQTDLRLYLIPDKIIVFGIAAGIVLRIFIHDAPWWDYVGGFFLGGGLLYLAAVLGEWLLKKEAMGGGDIKLLAMLGIYIGMKGVLLTIFLGSVIGLIIILILLLTGVMKNDQPIPFGPFLAIGACVAYLWGELLVQAYLNLLT</sequence>
<name>A0ACC7NST8_9BACL</name>
<organism evidence="1 2">
    <name type="scientific">Paenibacillus mesotrionivorans</name>
    <dbReference type="NCBI Taxonomy" id="3160968"/>
    <lineage>
        <taxon>Bacteria</taxon>
        <taxon>Bacillati</taxon>
        <taxon>Bacillota</taxon>
        <taxon>Bacilli</taxon>
        <taxon>Bacillales</taxon>
        <taxon>Paenibacillaceae</taxon>
        <taxon>Paenibacillus</taxon>
    </lineage>
</organism>
<dbReference type="EMBL" id="JBJURJ010000001">
    <property type="protein sequence ID" value="MFM9326746.1"/>
    <property type="molecule type" value="Genomic_DNA"/>
</dbReference>
<accession>A0ACC7NST8</accession>
<keyword evidence="1" id="KW-0378">Hydrolase</keyword>
<evidence type="ECO:0000313" key="1">
    <source>
        <dbReference type="EMBL" id="MFM9326746.1"/>
    </source>
</evidence>
<comment type="caution">
    <text evidence="1">The sequence shown here is derived from an EMBL/GenBank/DDBJ whole genome shotgun (WGS) entry which is preliminary data.</text>
</comment>
<dbReference type="Proteomes" id="UP001631969">
    <property type="component" value="Unassembled WGS sequence"/>
</dbReference>
<evidence type="ECO:0000313" key="2">
    <source>
        <dbReference type="Proteomes" id="UP001631969"/>
    </source>
</evidence>